<keyword evidence="5" id="KW-0509">mRNA transport</keyword>
<dbReference type="FunFam" id="1.10.10.2360:FF:000001">
    <property type="entry name" value="Nuclear pore complex protein Nup98-Nup96"/>
    <property type="match status" value="1"/>
</dbReference>
<organism evidence="12 13">
    <name type="scientific">Batrachochytrium dendrobatidis (strain JEL423)</name>
    <dbReference type="NCBI Taxonomy" id="403673"/>
    <lineage>
        <taxon>Eukaryota</taxon>
        <taxon>Fungi</taxon>
        <taxon>Fungi incertae sedis</taxon>
        <taxon>Chytridiomycota</taxon>
        <taxon>Chytridiomycota incertae sedis</taxon>
        <taxon>Chytridiomycetes</taxon>
        <taxon>Rhizophydiales</taxon>
        <taxon>Rhizophydiales incertae sedis</taxon>
        <taxon>Batrachochytrium</taxon>
    </lineage>
</organism>
<evidence type="ECO:0000313" key="13">
    <source>
        <dbReference type="Proteomes" id="UP000077115"/>
    </source>
</evidence>
<dbReference type="eggNOG" id="KOG0845">
    <property type="taxonomic scope" value="Eukaryota"/>
</dbReference>
<evidence type="ECO:0000256" key="8">
    <source>
        <dbReference type="ARBA" id="ARBA00023132"/>
    </source>
</evidence>
<evidence type="ECO:0000256" key="9">
    <source>
        <dbReference type="ARBA" id="ARBA00023242"/>
    </source>
</evidence>
<evidence type="ECO:0000256" key="10">
    <source>
        <dbReference type="SAM" id="MobiDB-lite"/>
    </source>
</evidence>
<keyword evidence="4" id="KW-0068">Autocatalytic cleavage</keyword>
<evidence type="ECO:0000256" key="6">
    <source>
        <dbReference type="ARBA" id="ARBA00022927"/>
    </source>
</evidence>
<evidence type="ECO:0000256" key="5">
    <source>
        <dbReference type="ARBA" id="ARBA00022816"/>
    </source>
</evidence>
<keyword evidence="3" id="KW-0813">Transport</keyword>
<dbReference type="InterPro" id="IPR007230">
    <property type="entry name" value="Nup98_auto-Pept-S59_dom"/>
</dbReference>
<gene>
    <name evidence="12" type="ORF">BDEG_23581</name>
</gene>
<proteinExistence type="inferred from homology"/>
<dbReference type="Gene3D" id="3.30.1610.10">
    <property type="entry name" value="Peptidase S59, nucleoporin"/>
    <property type="match status" value="1"/>
</dbReference>
<evidence type="ECO:0000256" key="1">
    <source>
        <dbReference type="ARBA" id="ARBA00004567"/>
    </source>
</evidence>
<dbReference type="GO" id="GO:0051028">
    <property type="term" value="P:mRNA transport"/>
    <property type="evidence" value="ECO:0007669"/>
    <property type="project" value="UniProtKB-KW"/>
</dbReference>
<reference evidence="12 13" key="1">
    <citation type="submission" date="2006-10" db="EMBL/GenBank/DDBJ databases">
        <title>The Genome Sequence of Batrachochytrium dendrobatidis JEL423.</title>
        <authorList>
            <consortium name="The Broad Institute Genome Sequencing Platform"/>
            <person name="Birren B."/>
            <person name="Lander E."/>
            <person name="Galagan J."/>
            <person name="Cuomo C."/>
            <person name="Devon K."/>
            <person name="Jaffe D."/>
            <person name="Butler J."/>
            <person name="Alvarez P."/>
            <person name="Gnerre S."/>
            <person name="Grabherr M."/>
            <person name="Kleber M."/>
            <person name="Mauceli E."/>
            <person name="Brockman W."/>
            <person name="Young S."/>
            <person name="LaButti K."/>
            <person name="Sykes S."/>
            <person name="DeCaprio D."/>
            <person name="Crawford M."/>
            <person name="Koehrsen M."/>
            <person name="Engels R."/>
            <person name="Montgomery P."/>
            <person name="Pearson M."/>
            <person name="Howarth C."/>
            <person name="Larson L."/>
            <person name="White J."/>
            <person name="O'Leary S."/>
            <person name="Kodira C."/>
            <person name="Zeng Q."/>
            <person name="Yandava C."/>
            <person name="Alvarado L."/>
            <person name="Longcore J."/>
            <person name="James T."/>
        </authorList>
    </citation>
    <scope>NUCLEOTIDE SEQUENCE [LARGE SCALE GENOMIC DNA]</scope>
    <source>
        <strain evidence="12 13">JEL423</strain>
    </source>
</reference>
<comment type="similarity">
    <text evidence="2">Belongs to the nucleoporin GLFG family.</text>
</comment>
<keyword evidence="9" id="KW-0539">Nucleus</keyword>
<evidence type="ECO:0000256" key="3">
    <source>
        <dbReference type="ARBA" id="ARBA00022448"/>
    </source>
</evidence>
<dbReference type="PANTHER" id="PTHR23198">
    <property type="entry name" value="NUCLEOPORIN"/>
    <property type="match status" value="1"/>
</dbReference>
<dbReference type="InterPro" id="IPR021967">
    <property type="entry name" value="Nup98_C"/>
</dbReference>
<dbReference type="Gene3D" id="1.25.40.690">
    <property type="match status" value="1"/>
</dbReference>
<evidence type="ECO:0000256" key="4">
    <source>
        <dbReference type="ARBA" id="ARBA00022813"/>
    </source>
</evidence>
<dbReference type="FunFam" id="3.30.1610.10:FF:000008">
    <property type="entry name" value="Uncharacterized protein"/>
    <property type="match status" value="1"/>
</dbReference>
<dbReference type="GO" id="GO:0003723">
    <property type="term" value="F:RNA binding"/>
    <property type="evidence" value="ECO:0007669"/>
    <property type="project" value="TreeGrafter"/>
</dbReference>
<feature type="compositionally biased region" description="Polar residues" evidence="10">
    <location>
        <begin position="1098"/>
        <end position="1107"/>
    </location>
</feature>
<dbReference type="GO" id="GO:0034398">
    <property type="term" value="P:telomere tethering at nuclear periphery"/>
    <property type="evidence" value="ECO:0007669"/>
    <property type="project" value="TreeGrafter"/>
</dbReference>
<dbReference type="GO" id="GO:0006405">
    <property type="term" value="P:RNA export from nucleus"/>
    <property type="evidence" value="ECO:0007669"/>
    <property type="project" value="TreeGrafter"/>
</dbReference>
<feature type="domain" description="Peptidase S59" evidence="11">
    <location>
        <begin position="805"/>
        <end position="954"/>
    </location>
</feature>
<dbReference type="Pfam" id="PF13634">
    <property type="entry name" value="Nucleoporin_FG"/>
    <property type="match status" value="3"/>
</dbReference>
<sequence>MFGGGFGSNTGFGQPQQQQQQQQPAPLFGGFGGGGAFGAPAASGSAFGNPGAAAGVFGGANTGVGAAAPQMGAFGAPANTTSAFGAATTSGFGSNTGLGGGGMFGGVGMGATNGNAFGAANNTGTSAFGASTTGQNMFGATQSAGMGTGNLATSQHNNQGTGNPAYQETMERDSPTSATMTKFQSINAMPAYQNWSFEELRLQDYAMNKKFSNSGVSGGFGQQTSAFGATKPAFGSASTTTSAFGGMGTAGAPASGIGGAFSSSTNTFGATQPATNAFGQPAQQGGLFGGAATTNTFGSTGTGAFGMNNQQQGQKTAFPFGGSAQTTTGFGAAPTTAFGAPATNSSGLFGAPKPAGATTGGLFGVSGLGGTATTSNSLFGGQAPAAAPAFGATQPGAFSQPAATQGGGLFGSTTSAVKPAFGMGAFGTPASTVGAGLFGAPQTTHAAISTQPFGAATSTAFSQPGGAFGGGLFGAQQPATTVASGGLFGAPAPSQGFGASTTTTGLFGNTTAKPAGLFGYGTALSTQAPSFGIAAPQNATGGLFGAGGGVLGGTQPAVGGSLFGNTAPSYGLGQIQNQPQVGLQAKIDQSPYGFNPLLQPTAAPVSTAPSVAPALIGTPAEKKKPAIASSLKVTPRSAAKIKLRNLVPTSQQVGPSISEVPRGIFTPSKVGLKSLQLTEGSPRDPASLGLDARFTPRRNVKRLIIDDASEVLSYTGNTSLGTPLKSTWSSGDAGKRNVSFDPSLEEAAEASLSARAISVGGKSPSRSPFLSSASSTPHGSSIETTHAIHSFKSLSNISPGFRDEVADYIMDPPLQTLLLMSDEELRRVERFTIRHSSFGSVCFLTPVDLLSASHLGTRAGIEHIPGTIVIFEPKLCIVYPDEENKPPVGFGLNVPAEISLTACWPIDKATRQPIKNTADPRYDRHMSKLETMPETQWLGFNSLSGTWLFRVEHFSKYGIEDDDEDEVSLPAQVPASTAAAYKSTPALFQHVGTHDSKYNESEVHTIDLTTESSYVKDSFMHVRNQADLPHRHGPLTLSSSMQTKKGLGLDADESDSKLPLFANSEYIQSYTDSQGGLYIEQEDEMDDQSFDNDKEVYSESSDGSNLTDEAFDSATDGNESETADHEIPDTLNVDAAMKVGMPMSILNVTTSAIDRMSLAHKVQTMKQSLFRSAAMPHSGLSDSSKSTPHFFKNPVTFHAHVSSESNEASIIDKRPRTSTMGVGTSLGGSRTDFNTPSSGKILLQATFDTEKLADHHMSLSPAQSSPQKYHRADSLDATVLSKKYLSELAPFETSVVCDKNTMIADSGLYMGRSFRVGWGRGGSFVVTGSATQRGAMSRVSIRKVNIFEFGNQSSFDQSEEVFKQIASLKTVLEQTQVNVTTIVSDTGDIEEFVDDYQNVNAVNGNTSPVESQSNTNLKEPFQSSAFPHHAFGVPRARLSRAFDFFSLEKAIALVAMEQHSVSVTHEKFLWKLASALWDDVLLDSVVGKQKLTHAQECAIRTALRKEALSEWLISALKDETDSEVDRIPHPYQRIMMFLTGRLVSKAIGESVKNRDLRLASILSQINGPGSRISLLSSNTTQMAYFSNGVPGRGGMDVNTRQAIIDQLLVWQQYEKKGLAHISPDYLDILRLISGDTNLWDQRVCPSTMNWKRSFGLFFWYGKGGDWRFSKALETYVLGFQTGSVPWPRPAYQQSKQDELKKYAPNEPLDACYHLLQLAVDPAYSLEPALHPHTSSMFQLDYRIPWLLSQMLVSVKQVRNFKDTMAETAIIQPHLKSNTEQSASEDRQTAGMCFGQSKALDCITISFVAQLESLGLWKWAIFVSLFVGAHSGREELIRVLLSHWYPLQDASGSWKPLSSTRGDIVNGLLTRQPVEKKIAYGQFGNDSFSDDYLFLTKQLRIPAEWIHEARALRSRYMGNFLQELVSLLDAKHFAHAQRLFISKIAPMRIINEDFAFLKQAIDQFDHNSVDSWEHGAGLFKRYIDVVESATESIQQIQDWAGDASKMLDDQSILDEQTHRAKLLQDTLPEIHSVLKVLSDNALSKLRSIACTRIFLLSPKDDRLLGIAVAEMSTRLSRLSLDIGYLENDDIGLNYTLDGDLLRNLPLVPEERIGGIRLLVTDWIDTAL</sequence>
<dbReference type="Proteomes" id="UP000077115">
    <property type="component" value="Unassembled WGS sequence"/>
</dbReference>
<dbReference type="InterPro" id="IPR025574">
    <property type="entry name" value="Nucleoporin_FG_rpt"/>
</dbReference>
<evidence type="ECO:0000259" key="11">
    <source>
        <dbReference type="PROSITE" id="PS51434"/>
    </source>
</evidence>
<feature type="region of interest" description="Disordered" evidence="10">
    <location>
        <begin position="759"/>
        <end position="781"/>
    </location>
</feature>
<dbReference type="Gene3D" id="1.10.10.2360">
    <property type="match status" value="1"/>
</dbReference>
<feature type="region of interest" description="Disordered" evidence="10">
    <location>
        <begin position="1085"/>
        <end position="1129"/>
    </location>
</feature>
<dbReference type="OrthoDB" id="3797628at2759"/>
<evidence type="ECO:0000256" key="2">
    <source>
        <dbReference type="ARBA" id="ARBA00008926"/>
    </source>
</evidence>
<dbReference type="GO" id="GO:0017056">
    <property type="term" value="F:structural constituent of nuclear pore"/>
    <property type="evidence" value="ECO:0007669"/>
    <property type="project" value="InterPro"/>
</dbReference>
<dbReference type="GO" id="GO:0000973">
    <property type="term" value="P:post-transcriptional tethering of RNA polymerase II gene DNA at nuclear periphery"/>
    <property type="evidence" value="ECO:0007669"/>
    <property type="project" value="TreeGrafter"/>
</dbReference>
<keyword evidence="8" id="KW-0906">Nuclear pore complex</keyword>
<dbReference type="GO" id="GO:0008139">
    <property type="term" value="F:nuclear localization sequence binding"/>
    <property type="evidence" value="ECO:0007669"/>
    <property type="project" value="TreeGrafter"/>
</dbReference>
<feature type="region of interest" description="Disordered" evidence="10">
    <location>
        <begin position="1"/>
        <end position="32"/>
    </location>
</feature>
<dbReference type="EMBL" id="DS022303">
    <property type="protein sequence ID" value="OAJ39755.1"/>
    <property type="molecule type" value="Genomic_DNA"/>
</dbReference>
<dbReference type="SUPFAM" id="SSF82215">
    <property type="entry name" value="C-terminal autoproteolytic domain of nucleoporin nup98"/>
    <property type="match status" value="1"/>
</dbReference>
<feature type="compositionally biased region" description="Gly residues" evidence="10">
    <location>
        <begin position="1"/>
        <end position="10"/>
    </location>
</feature>
<keyword evidence="7" id="KW-0811">Translocation</keyword>
<reference evidence="12 13" key="2">
    <citation type="submission" date="2016-05" db="EMBL/GenBank/DDBJ databases">
        <title>Lineage-specific infection strategies underlie the spectrum of fungal disease in amphibians.</title>
        <authorList>
            <person name="Cuomo C.A."/>
            <person name="Farrer R.A."/>
            <person name="James T."/>
            <person name="Longcore J."/>
            <person name="Birren B."/>
        </authorList>
    </citation>
    <scope>NUCLEOTIDE SEQUENCE [LARGE SCALE GENOMIC DNA]</scope>
    <source>
        <strain evidence="12 13">JEL423</strain>
    </source>
</reference>
<dbReference type="Pfam" id="PF04096">
    <property type="entry name" value="Nucleoporin2"/>
    <property type="match status" value="1"/>
</dbReference>
<keyword evidence="6" id="KW-0653">Protein transport</keyword>
<dbReference type="GO" id="GO:0044614">
    <property type="term" value="C:nuclear pore cytoplasmic filaments"/>
    <property type="evidence" value="ECO:0007669"/>
    <property type="project" value="TreeGrafter"/>
</dbReference>
<dbReference type="Pfam" id="PF21240">
    <property type="entry name" value="Nup98_GLEBS"/>
    <property type="match status" value="1"/>
</dbReference>
<name>A0A177WJ81_BATDL</name>
<dbReference type="Pfam" id="PF12110">
    <property type="entry name" value="Nup96"/>
    <property type="match status" value="1"/>
</dbReference>
<dbReference type="GO" id="GO:0006606">
    <property type="term" value="P:protein import into nucleus"/>
    <property type="evidence" value="ECO:0007669"/>
    <property type="project" value="TreeGrafter"/>
</dbReference>
<dbReference type="PANTHER" id="PTHR23198:SF6">
    <property type="entry name" value="NUCLEAR PORE COMPLEX PROTEIN NUP98-NUP96"/>
    <property type="match status" value="1"/>
</dbReference>
<dbReference type="STRING" id="403673.A0A177WJ81"/>
<dbReference type="VEuPathDB" id="FungiDB:BDEG_23581"/>
<feature type="compositionally biased region" description="Low complexity" evidence="10">
    <location>
        <begin position="11"/>
        <end position="28"/>
    </location>
</feature>
<protein>
    <recommendedName>
        <fullName evidence="11">Peptidase S59 domain-containing protein</fullName>
    </recommendedName>
</protein>
<dbReference type="PROSITE" id="PS51434">
    <property type="entry name" value="NUP_C"/>
    <property type="match status" value="1"/>
</dbReference>
<dbReference type="InterPro" id="IPR036903">
    <property type="entry name" value="Nup98_auto-Pept-S59_dom_sf"/>
</dbReference>
<comment type="subcellular location">
    <subcellularLocation>
        <location evidence="1">Nucleus</location>
        <location evidence="1">Nuclear pore complex</location>
    </subcellularLocation>
</comment>
<evidence type="ECO:0000256" key="7">
    <source>
        <dbReference type="ARBA" id="ARBA00023010"/>
    </source>
</evidence>
<evidence type="ECO:0000313" key="12">
    <source>
        <dbReference type="EMBL" id="OAJ39755.1"/>
    </source>
</evidence>
<feature type="region of interest" description="Disordered" evidence="10">
    <location>
        <begin position="1028"/>
        <end position="1054"/>
    </location>
</feature>
<accession>A0A177WJ81</accession>
<dbReference type="InterPro" id="IPR037665">
    <property type="entry name" value="Nucleoporin_S59-like"/>
</dbReference>
<feature type="compositionally biased region" description="Low complexity" evidence="10">
    <location>
        <begin position="763"/>
        <end position="777"/>
    </location>
</feature>